<proteinExistence type="predicted"/>
<sequence length="67" mass="7317">MTGSIVPNRFSAVRAAKLAVANLLQIHLVDGTAFVSEENTQKQGDAILREVTKIAERLERSVVPKKT</sequence>
<dbReference type="Proteomes" id="UP001596270">
    <property type="component" value="Unassembled WGS sequence"/>
</dbReference>
<protein>
    <submittedName>
        <fullName evidence="1">Uncharacterized protein</fullName>
    </submittedName>
</protein>
<comment type="caution">
    <text evidence="1">The sequence shown here is derived from an EMBL/GenBank/DDBJ whole genome shotgun (WGS) entry which is preliminary data.</text>
</comment>
<dbReference type="RefSeq" id="WP_377412835.1">
    <property type="nucleotide sequence ID" value="NZ_JBHSRS010000017.1"/>
</dbReference>
<organism evidence="1 2">
    <name type="scientific">Polaromonas aquatica</name>
    <dbReference type="NCBI Taxonomy" id="332657"/>
    <lineage>
        <taxon>Bacteria</taxon>
        <taxon>Pseudomonadati</taxon>
        <taxon>Pseudomonadota</taxon>
        <taxon>Betaproteobacteria</taxon>
        <taxon>Burkholderiales</taxon>
        <taxon>Comamonadaceae</taxon>
        <taxon>Polaromonas</taxon>
    </lineage>
</organism>
<evidence type="ECO:0000313" key="1">
    <source>
        <dbReference type="EMBL" id="MFC6281146.1"/>
    </source>
</evidence>
<gene>
    <name evidence="1" type="ORF">ACFQND_07895</name>
</gene>
<dbReference type="EMBL" id="JBHSRS010000017">
    <property type="protein sequence ID" value="MFC6281146.1"/>
    <property type="molecule type" value="Genomic_DNA"/>
</dbReference>
<keyword evidence="2" id="KW-1185">Reference proteome</keyword>
<accession>A0ABW1TU60</accession>
<name>A0ABW1TU60_9BURK</name>
<evidence type="ECO:0000313" key="2">
    <source>
        <dbReference type="Proteomes" id="UP001596270"/>
    </source>
</evidence>
<reference evidence="2" key="1">
    <citation type="journal article" date="2019" name="Int. J. Syst. Evol. Microbiol.">
        <title>The Global Catalogue of Microorganisms (GCM) 10K type strain sequencing project: providing services to taxonomists for standard genome sequencing and annotation.</title>
        <authorList>
            <consortium name="The Broad Institute Genomics Platform"/>
            <consortium name="The Broad Institute Genome Sequencing Center for Infectious Disease"/>
            <person name="Wu L."/>
            <person name="Ma J."/>
        </authorList>
    </citation>
    <scope>NUCLEOTIDE SEQUENCE [LARGE SCALE GENOMIC DNA]</scope>
    <source>
        <strain evidence="2">CCUG 39402</strain>
    </source>
</reference>